<name>A0AB39TY58_9ACTN</name>
<dbReference type="RefSeq" id="WP_369186047.1">
    <property type="nucleotide sequence ID" value="NZ_CP163445.1"/>
</dbReference>
<proteinExistence type="predicted"/>
<protein>
    <submittedName>
        <fullName evidence="2">SMI1/KNR4 family protein</fullName>
    </submittedName>
</protein>
<reference evidence="2" key="1">
    <citation type="submission" date="2024-07" db="EMBL/GenBank/DDBJ databases">
        <authorList>
            <person name="Yu S.T."/>
        </authorList>
    </citation>
    <scope>NUCLEOTIDE SEQUENCE</scope>
    <source>
        <strain evidence="2">Y1</strain>
    </source>
</reference>
<dbReference type="AlphaFoldDB" id="A0AB39TY58"/>
<accession>A0AB39TY58</accession>
<dbReference type="Gene3D" id="3.40.1580.10">
    <property type="entry name" value="SMI1/KNR4-like"/>
    <property type="match status" value="1"/>
</dbReference>
<feature type="domain" description="Knr4/Smi1-like" evidence="1">
    <location>
        <begin position="1"/>
        <end position="167"/>
    </location>
</feature>
<dbReference type="EMBL" id="CP163445">
    <property type="protein sequence ID" value="XDQ84213.1"/>
    <property type="molecule type" value="Genomic_DNA"/>
</dbReference>
<dbReference type="InterPro" id="IPR018958">
    <property type="entry name" value="Knr4/Smi1-like_dom"/>
</dbReference>
<organism evidence="2">
    <name type="scientific">Streptomyces sp. Y1</name>
    <dbReference type="NCBI Taxonomy" id="3238634"/>
    <lineage>
        <taxon>Bacteria</taxon>
        <taxon>Bacillati</taxon>
        <taxon>Actinomycetota</taxon>
        <taxon>Actinomycetes</taxon>
        <taxon>Kitasatosporales</taxon>
        <taxon>Streptomycetaceae</taxon>
        <taxon>Streptomyces</taxon>
    </lineage>
</organism>
<evidence type="ECO:0000259" key="1">
    <source>
        <dbReference type="SMART" id="SM00860"/>
    </source>
</evidence>
<sequence>MAESQVAEAERQFGITFPADYREFLLRVSAGGRWPRELRRGPDGWHWVGDADTQLERLHVPFPDHDAALAASDEVWEKSVREEDYDDPAEFAAARDARSEAVEAAERDRVTGGVFLAGHGHCFSTLLIVSGPDRGSMWFDGRSTCERLNPLLTDAGRPAGFGEWYLDWLEHEEPLTTPELEKAAGDRWHRGVGTPIWLRWFDDWEDNRRGR</sequence>
<dbReference type="InterPro" id="IPR037883">
    <property type="entry name" value="Knr4/Smi1-like_sf"/>
</dbReference>
<gene>
    <name evidence="2" type="ORF">AB2U05_34925</name>
</gene>
<dbReference type="SMART" id="SM00860">
    <property type="entry name" value="SMI1_KNR4"/>
    <property type="match status" value="1"/>
</dbReference>
<dbReference type="SUPFAM" id="SSF160631">
    <property type="entry name" value="SMI1/KNR4-like"/>
    <property type="match status" value="1"/>
</dbReference>
<dbReference type="Pfam" id="PF09346">
    <property type="entry name" value="SMI1_KNR4"/>
    <property type="match status" value="1"/>
</dbReference>
<evidence type="ECO:0000313" key="2">
    <source>
        <dbReference type="EMBL" id="XDQ84213.1"/>
    </source>
</evidence>